<feature type="signal peptide" evidence="1">
    <location>
        <begin position="1"/>
        <end position="22"/>
    </location>
</feature>
<evidence type="ECO:0000313" key="2">
    <source>
        <dbReference type="EMBL" id="RCV45318.1"/>
    </source>
</evidence>
<feature type="chain" id="PRO_5016959050" evidence="1">
    <location>
        <begin position="23"/>
        <end position="63"/>
    </location>
</feature>
<keyword evidence="1" id="KW-0732">Signal</keyword>
<sequence>MIHLLKFRFILFICLREFGMQAGRSSESVSPVPSYASSLNLLLIHNGTVELLLIWHPKQRHHS</sequence>
<name>A0A368SSA8_SETIT</name>
<dbReference type="AlphaFoldDB" id="A0A368SSA8"/>
<gene>
    <name evidence="2" type="ORF">SETIT_9G444400v2</name>
</gene>
<reference evidence="2" key="2">
    <citation type="submission" date="2015-07" db="EMBL/GenBank/DDBJ databases">
        <authorList>
            <person name="Noorani M."/>
        </authorList>
    </citation>
    <scope>NUCLEOTIDE SEQUENCE</scope>
    <source>
        <strain evidence="2">Yugu1</strain>
    </source>
</reference>
<evidence type="ECO:0000256" key="1">
    <source>
        <dbReference type="SAM" id="SignalP"/>
    </source>
</evidence>
<dbReference type="EMBL" id="CM003536">
    <property type="protein sequence ID" value="RCV45318.1"/>
    <property type="molecule type" value="Genomic_DNA"/>
</dbReference>
<accession>A0A368SSA8</accession>
<proteinExistence type="predicted"/>
<reference evidence="2" key="1">
    <citation type="journal article" date="2012" name="Nat. Biotechnol.">
        <title>Reference genome sequence of the model plant Setaria.</title>
        <authorList>
            <person name="Bennetzen J.L."/>
            <person name="Schmutz J."/>
            <person name="Wang H."/>
            <person name="Percifield R."/>
            <person name="Hawkins J."/>
            <person name="Pontaroli A.C."/>
            <person name="Estep M."/>
            <person name="Feng L."/>
            <person name="Vaughn J.N."/>
            <person name="Grimwood J."/>
            <person name="Jenkins J."/>
            <person name="Barry K."/>
            <person name="Lindquist E."/>
            <person name="Hellsten U."/>
            <person name="Deshpande S."/>
            <person name="Wang X."/>
            <person name="Wu X."/>
            <person name="Mitros T."/>
            <person name="Triplett J."/>
            <person name="Yang X."/>
            <person name="Ye C.Y."/>
            <person name="Mauro-Herrera M."/>
            <person name="Wang L."/>
            <person name="Li P."/>
            <person name="Sharma M."/>
            <person name="Sharma R."/>
            <person name="Ronald P.C."/>
            <person name="Panaud O."/>
            <person name="Kellogg E.A."/>
            <person name="Brutnell T.P."/>
            <person name="Doust A.N."/>
            <person name="Tuskan G.A."/>
            <person name="Rokhsar D."/>
            <person name="Devos K.M."/>
        </authorList>
    </citation>
    <scope>NUCLEOTIDE SEQUENCE [LARGE SCALE GENOMIC DNA]</scope>
    <source>
        <strain evidence="2">Yugu1</strain>
    </source>
</reference>
<protein>
    <submittedName>
        <fullName evidence="2">Uncharacterized protein</fullName>
    </submittedName>
</protein>
<organism evidence="2">
    <name type="scientific">Setaria italica</name>
    <name type="common">Foxtail millet</name>
    <name type="synonym">Panicum italicum</name>
    <dbReference type="NCBI Taxonomy" id="4555"/>
    <lineage>
        <taxon>Eukaryota</taxon>
        <taxon>Viridiplantae</taxon>
        <taxon>Streptophyta</taxon>
        <taxon>Embryophyta</taxon>
        <taxon>Tracheophyta</taxon>
        <taxon>Spermatophyta</taxon>
        <taxon>Magnoliopsida</taxon>
        <taxon>Liliopsida</taxon>
        <taxon>Poales</taxon>
        <taxon>Poaceae</taxon>
        <taxon>PACMAD clade</taxon>
        <taxon>Panicoideae</taxon>
        <taxon>Panicodae</taxon>
        <taxon>Paniceae</taxon>
        <taxon>Cenchrinae</taxon>
        <taxon>Setaria</taxon>
    </lineage>
</organism>